<name>A0A4S8KNL8_DENBC</name>
<feature type="compositionally biased region" description="Polar residues" evidence="1">
    <location>
        <begin position="81"/>
        <end position="92"/>
    </location>
</feature>
<feature type="region of interest" description="Disordered" evidence="1">
    <location>
        <begin position="73"/>
        <end position="92"/>
    </location>
</feature>
<sequence>MYSLMVILRLMGYEAMPSQTDDPVDGMTLEGDKGRDTDGKVEEISQEHKNGTEGVEDDGSGAMSVLSPIVINIQPDPPDTNPQHSPKPTTIQMPSLATDLNIQLHSPSTHIIGTPFQVSDASPFEYPFPSQSSSSSSSSSSSRTSLRPSTTSSDSLPSLSTSFSTPNLSSSYAYGSPIPRSTSPQLLPTYLPTMTSFPQLPLPPLSSSNSRSYSPTHPKLRTVEPPVPPTLAKKSQRWSMGLMTRRKRGGGGIGSSEDDDNPVIPTDCEPPARRYSVDMPYGANTSSASQSPNTSTHGRPLPAPPPPASVHPTAQ</sequence>
<feature type="region of interest" description="Disordered" evidence="1">
    <location>
        <begin position="19"/>
        <end position="59"/>
    </location>
</feature>
<evidence type="ECO:0000256" key="1">
    <source>
        <dbReference type="SAM" id="MobiDB-lite"/>
    </source>
</evidence>
<evidence type="ECO:0000313" key="2">
    <source>
        <dbReference type="EMBL" id="THU77199.1"/>
    </source>
</evidence>
<protein>
    <submittedName>
        <fullName evidence="2">Uncharacterized protein</fullName>
    </submittedName>
</protein>
<dbReference type="Proteomes" id="UP000297245">
    <property type="component" value="Unassembled WGS sequence"/>
</dbReference>
<keyword evidence="3" id="KW-1185">Reference proteome</keyword>
<dbReference type="AlphaFoldDB" id="A0A4S8KNL8"/>
<accession>A0A4S8KNL8</accession>
<feature type="compositionally biased region" description="Polar residues" evidence="1">
    <location>
        <begin position="283"/>
        <end position="297"/>
    </location>
</feature>
<dbReference type="OrthoDB" id="3003645at2759"/>
<evidence type="ECO:0000313" key="3">
    <source>
        <dbReference type="Proteomes" id="UP000297245"/>
    </source>
</evidence>
<organism evidence="2 3">
    <name type="scientific">Dendrothele bispora (strain CBS 962.96)</name>
    <dbReference type="NCBI Taxonomy" id="1314807"/>
    <lineage>
        <taxon>Eukaryota</taxon>
        <taxon>Fungi</taxon>
        <taxon>Dikarya</taxon>
        <taxon>Basidiomycota</taxon>
        <taxon>Agaricomycotina</taxon>
        <taxon>Agaricomycetes</taxon>
        <taxon>Agaricomycetidae</taxon>
        <taxon>Agaricales</taxon>
        <taxon>Agaricales incertae sedis</taxon>
        <taxon>Dendrothele</taxon>
    </lineage>
</organism>
<reference evidence="2 3" key="1">
    <citation type="journal article" date="2019" name="Nat. Ecol. Evol.">
        <title>Megaphylogeny resolves global patterns of mushroom evolution.</title>
        <authorList>
            <person name="Varga T."/>
            <person name="Krizsan K."/>
            <person name="Foldi C."/>
            <person name="Dima B."/>
            <person name="Sanchez-Garcia M."/>
            <person name="Sanchez-Ramirez S."/>
            <person name="Szollosi G.J."/>
            <person name="Szarkandi J.G."/>
            <person name="Papp V."/>
            <person name="Albert L."/>
            <person name="Andreopoulos W."/>
            <person name="Angelini C."/>
            <person name="Antonin V."/>
            <person name="Barry K.W."/>
            <person name="Bougher N.L."/>
            <person name="Buchanan P."/>
            <person name="Buyck B."/>
            <person name="Bense V."/>
            <person name="Catcheside P."/>
            <person name="Chovatia M."/>
            <person name="Cooper J."/>
            <person name="Damon W."/>
            <person name="Desjardin D."/>
            <person name="Finy P."/>
            <person name="Geml J."/>
            <person name="Haridas S."/>
            <person name="Hughes K."/>
            <person name="Justo A."/>
            <person name="Karasinski D."/>
            <person name="Kautmanova I."/>
            <person name="Kiss B."/>
            <person name="Kocsube S."/>
            <person name="Kotiranta H."/>
            <person name="LaButti K.M."/>
            <person name="Lechner B.E."/>
            <person name="Liimatainen K."/>
            <person name="Lipzen A."/>
            <person name="Lukacs Z."/>
            <person name="Mihaltcheva S."/>
            <person name="Morgado L.N."/>
            <person name="Niskanen T."/>
            <person name="Noordeloos M.E."/>
            <person name="Ohm R.A."/>
            <person name="Ortiz-Santana B."/>
            <person name="Ovrebo C."/>
            <person name="Racz N."/>
            <person name="Riley R."/>
            <person name="Savchenko A."/>
            <person name="Shiryaev A."/>
            <person name="Soop K."/>
            <person name="Spirin V."/>
            <person name="Szebenyi C."/>
            <person name="Tomsovsky M."/>
            <person name="Tulloss R.E."/>
            <person name="Uehling J."/>
            <person name="Grigoriev I.V."/>
            <person name="Vagvolgyi C."/>
            <person name="Papp T."/>
            <person name="Martin F.M."/>
            <person name="Miettinen O."/>
            <person name="Hibbett D.S."/>
            <person name="Nagy L.G."/>
        </authorList>
    </citation>
    <scope>NUCLEOTIDE SEQUENCE [LARGE SCALE GENOMIC DNA]</scope>
    <source>
        <strain evidence="2 3">CBS 962.96</strain>
    </source>
</reference>
<feature type="compositionally biased region" description="Low complexity" evidence="1">
    <location>
        <begin position="205"/>
        <end position="217"/>
    </location>
</feature>
<gene>
    <name evidence="2" type="ORF">K435DRAFT_812670</name>
</gene>
<feature type="region of interest" description="Disordered" evidence="1">
    <location>
        <begin position="127"/>
        <end position="166"/>
    </location>
</feature>
<feature type="region of interest" description="Disordered" evidence="1">
    <location>
        <begin position="201"/>
        <end position="315"/>
    </location>
</feature>
<feature type="compositionally biased region" description="Basic and acidic residues" evidence="1">
    <location>
        <begin position="30"/>
        <end position="51"/>
    </location>
</feature>
<proteinExistence type="predicted"/>
<dbReference type="EMBL" id="ML180517">
    <property type="protein sequence ID" value="THU77199.1"/>
    <property type="molecule type" value="Genomic_DNA"/>
</dbReference>